<dbReference type="SUPFAM" id="SSF56672">
    <property type="entry name" value="DNA/RNA polymerases"/>
    <property type="match status" value="1"/>
</dbReference>
<dbReference type="InterPro" id="IPR001584">
    <property type="entry name" value="Integrase_cat-core"/>
</dbReference>
<dbReference type="PANTHER" id="PTHR37984">
    <property type="entry name" value="PROTEIN CBG26694"/>
    <property type="match status" value="1"/>
</dbReference>
<feature type="compositionally biased region" description="Polar residues" evidence="3">
    <location>
        <begin position="1082"/>
        <end position="1098"/>
    </location>
</feature>
<feature type="compositionally biased region" description="Basic and acidic residues" evidence="3">
    <location>
        <begin position="190"/>
        <end position="200"/>
    </location>
</feature>
<dbReference type="EMBL" id="REGW02000093">
    <property type="protein sequence ID" value="KAE8277883.1"/>
    <property type="molecule type" value="Genomic_DNA"/>
</dbReference>
<dbReference type="InterPro" id="IPR050951">
    <property type="entry name" value="Retrovirus_Pol_polyprotein"/>
</dbReference>
<feature type="region of interest" description="Disordered" evidence="3">
    <location>
        <begin position="1"/>
        <end position="33"/>
    </location>
</feature>
<dbReference type="Pfam" id="PF00078">
    <property type="entry name" value="RVT_1"/>
    <property type="match status" value="1"/>
</dbReference>
<reference evidence="7 8" key="1">
    <citation type="submission" date="2019-07" db="EMBL/GenBank/DDBJ databases">
        <title>Chromosome genome assembly for large yellow croaker.</title>
        <authorList>
            <person name="Xiao S."/>
        </authorList>
    </citation>
    <scope>NUCLEOTIDE SEQUENCE [LARGE SCALE GENOMIC DNA]</scope>
    <source>
        <strain evidence="7">JMULYC20181020</strain>
        <tissue evidence="7">Muscle</tissue>
    </source>
</reference>
<evidence type="ECO:0000256" key="3">
    <source>
        <dbReference type="SAM" id="MobiDB-lite"/>
    </source>
</evidence>
<evidence type="ECO:0000259" key="5">
    <source>
        <dbReference type="PROSITE" id="PS50879"/>
    </source>
</evidence>
<dbReference type="GO" id="GO:0015074">
    <property type="term" value="P:DNA integration"/>
    <property type="evidence" value="ECO:0007669"/>
    <property type="project" value="InterPro"/>
</dbReference>
<evidence type="ECO:0000259" key="4">
    <source>
        <dbReference type="PROSITE" id="PS50878"/>
    </source>
</evidence>
<feature type="compositionally biased region" description="Basic residues" evidence="3">
    <location>
        <begin position="329"/>
        <end position="338"/>
    </location>
</feature>
<dbReference type="SUPFAM" id="SSF52949">
    <property type="entry name" value="Macro domain-like"/>
    <property type="match status" value="1"/>
</dbReference>
<dbReference type="Gene3D" id="3.30.420.10">
    <property type="entry name" value="Ribonuclease H-like superfamily/Ribonuclease H"/>
    <property type="match status" value="2"/>
</dbReference>
<feature type="region of interest" description="Disordered" evidence="3">
    <location>
        <begin position="1051"/>
        <end position="1111"/>
    </location>
</feature>
<dbReference type="EC" id="3.1.26.4" evidence="2"/>
<dbReference type="FunFam" id="3.30.70.270:FF:000003">
    <property type="entry name" value="Transposon Ty3-G Gag-Pol polyprotein"/>
    <property type="match status" value="1"/>
</dbReference>
<dbReference type="SUPFAM" id="SSF53098">
    <property type="entry name" value="Ribonuclease H-like"/>
    <property type="match status" value="2"/>
</dbReference>
<dbReference type="Pfam" id="PF00665">
    <property type="entry name" value="rve"/>
    <property type="match status" value="1"/>
</dbReference>
<dbReference type="InterPro" id="IPR043472">
    <property type="entry name" value="Macro_dom-like"/>
</dbReference>
<dbReference type="PROSITE" id="PS50878">
    <property type="entry name" value="RT_POL"/>
    <property type="match status" value="1"/>
</dbReference>
<comment type="caution">
    <text evidence="7">The sequence shown here is derived from an EMBL/GenBank/DDBJ whole genome shotgun (WGS) entry which is preliminary data.</text>
</comment>
<keyword evidence="8" id="KW-1185">Reference proteome</keyword>
<evidence type="ECO:0000259" key="6">
    <source>
        <dbReference type="PROSITE" id="PS50994"/>
    </source>
</evidence>
<feature type="compositionally biased region" description="Basic and acidic residues" evidence="3">
    <location>
        <begin position="2089"/>
        <end position="2099"/>
    </location>
</feature>
<feature type="region of interest" description="Disordered" evidence="3">
    <location>
        <begin position="315"/>
        <end position="368"/>
    </location>
</feature>
<dbReference type="InterPro" id="IPR002156">
    <property type="entry name" value="RNaseH_domain"/>
</dbReference>
<feature type="compositionally biased region" description="Polar residues" evidence="3">
    <location>
        <begin position="1063"/>
        <end position="1073"/>
    </location>
</feature>
<dbReference type="GO" id="GO:0003676">
    <property type="term" value="F:nucleic acid binding"/>
    <property type="evidence" value="ECO:0007669"/>
    <property type="project" value="InterPro"/>
</dbReference>
<evidence type="ECO:0000256" key="2">
    <source>
        <dbReference type="ARBA" id="ARBA00012180"/>
    </source>
</evidence>
<dbReference type="PROSITE" id="PS50879">
    <property type="entry name" value="RNASE_H_1"/>
    <property type="match status" value="1"/>
</dbReference>
<dbReference type="Gene3D" id="3.40.220.10">
    <property type="entry name" value="Leucine Aminopeptidase, subunit E, domain 1"/>
    <property type="match status" value="1"/>
</dbReference>
<feature type="region of interest" description="Disordered" evidence="3">
    <location>
        <begin position="864"/>
        <end position="886"/>
    </location>
</feature>
<evidence type="ECO:0000313" key="7">
    <source>
        <dbReference type="EMBL" id="KAE8277883.1"/>
    </source>
</evidence>
<dbReference type="Pfam" id="PF00075">
    <property type="entry name" value="RNase_H"/>
    <property type="match status" value="1"/>
</dbReference>
<feature type="compositionally biased region" description="Polar residues" evidence="3">
    <location>
        <begin position="606"/>
        <end position="630"/>
    </location>
</feature>
<accession>A0A6G0HFA9</accession>
<feature type="domain" description="RNase H type-1" evidence="5">
    <location>
        <begin position="1719"/>
        <end position="1866"/>
    </location>
</feature>
<protein>
    <recommendedName>
        <fullName evidence="2">ribonuclease H</fullName>
        <ecNumber evidence="2">3.1.26.4</ecNumber>
    </recommendedName>
</protein>
<feature type="domain" description="Integrase catalytic" evidence="6">
    <location>
        <begin position="1951"/>
        <end position="2068"/>
    </location>
</feature>
<feature type="compositionally biased region" description="Basic and acidic residues" evidence="3">
    <location>
        <begin position="1052"/>
        <end position="1062"/>
    </location>
</feature>
<evidence type="ECO:0000256" key="1">
    <source>
        <dbReference type="ARBA" id="ARBA00010879"/>
    </source>
</evidence>
<dbReference type="Gene3D" id="3.10.10.10">
    <property type="entry name" value="HIV Type 1 Reverse Transcriptase, subunit A, domain 1"/>
    <property type="match status" value="1"/>
</dbReference>
<feature type="domain" description="Reverse transcriptase" evidence="4">
    <location>
        <begin position="1316"/>
        <end position="1495"/>
    </location>
</feature>
<comment type="similarity">
    <text evidence="1">Belongs to the beta type-B retroviral polymerase family. HERV class-II K(HML-2) pol subfamily.</text>
</comment>
<feature type="compositionally biased region" description="Polar residues" evidence="3">
    <location>
        <begin position="275"/>
        <end position="287"/>
    </location>
</feature>
<dbReference type="InterPro" id="IPR043502">
    <property type="entry name" value="DNA/RNA_pol_sf"/>
</dbReference>
<proteinExistence type="inferred from homology"/>
<dbReference type="PROSITE" id="PS50994">
    <property type="entry name" value="INTEGRASE"/>
    <property type="match status" value="1"/>
</dbReference>
<organism evidence="7 8">
    <name type="scientific">Larimichthys crocea</name>
    <name type="common">Large yellow croaker</name>
    <name type="synonym">Pseudosciaena crocea</name>
    <dbReference type="NCBI Taxonomy" id="215358"/>
    <lineage>
        <taxon>Eukaryota</taxon>
        <taxon>Metazoa</taxon>
        <taxon>Chordata</taxon>
        <taxon>Craniata</taxon>
        <taxon>Vertebrata</taxon>
        <taxon>Euteleostomi</taxon>
        <taxon>Actinopterygii</taxon>
        <taxon>Neopterygii</taxon>
        <taxon>Teleostei</taxon>
        <taxon>Neoteleostei</taxon>
        <taxon>Acanthomorphata</taxon>
        <taxon>Eupercaria</taxon>
        <taxon>Sciaenidae</taxon>
        <taxon>Larimichthys</taxon>
    </lineage>
</organism>
<dbReference type="GO" id="GO:0004523">
    <property type="term" value="F:RNA-DNA hybrid ribonuclease activity"/>
    <property type="evidence" value="ECO:0007669"/>
    <property type="project" value="UniProtKB-EC"/>
</dbReference>
<gene>
    <name evidence="7" type="ORF">D5F01_LYC24081</name>
</gene>
<dbReference type="InterPro" id="IPR036397">
    <property type="entry name" value="RNaseH_sf"/>
</dbReference>
<feature type="region of interest" description="Disordered" evidence="3">
    <location>
        <begin position="186"/>
        <end position="287"/>
    </location>
</feature>
<dbReference type="InterPro" id="IPR012337">
    <property type="entry name" value="RNaseH-like_sf"/>
</dbReference>
<name>A0A6G0HFA9_LARCR</name>
<feature type="compositionally biased region" description="Polar residues" evidence="3">
    <location>
        <begin position="209"/>
        <end position="224"/>
    </location>
</feature>
<dbReference type="InterPro" id="IPR000477">
    <property type="entry name" value="RT_dom"/>
</dbReference>
<dbReference type="PANTHER" id="PTHR37984:SF5">
    <property type="entry name" value="PROTEIN NYNRIN-LIKE"/>
    <property type="match status" value="1"/>
</dbReference>
<evidence type="ECO:0000313" key="8">
    <source>
        <dbReference type="Proteomes" id="UP000424527"/>
    </source>
</evidence>
<feature type="compositionally biased region" description="Basic and acidic residues" evidence="3">
    <location>
        <begin position="2112"/>
        <end position="2122"/>
    </location>
</feature>
<dbReference type="Gene3D" id="3.30.70.270">
    <property type="match status" value="2"/>
</dbReference>
<dbReference type="Proteomes" id="UP000424527">
    <property type="component" value="Unassembled WGS sequence"/>
</dbReference>
<sequence>MAEAAPSAGPQSLRDPGVKGDPLDIDNGTSEKQVKPRIPHRIILYGEDLQNWSPAVYEYFMKHMDGREPSEVEGEILEAMAGNGYYYAPQLMGSQAIMILKHPTEVKKEADVLAWLEWWMSLLDRWREGRITALISPSKKYDPIIKMTAGILETECILEDPAHTRATGRSSGLTKQVAMLHNKGALLRATSREDDRRSIPDEPPEESLASDQDGSTTGRQGSASDSDDSEDNPRKESAAESEPDARLSPDEDPATGLKKTSDEEEGGGDDRSLTPEGNLNLPSTLNRDATPSIRRLLKASEQQGKRLALQGVLLRRMANYRPQPQTSAPKKRKEKQKHLLPPTDSESEEEEGNDERLQPLNRLPDEVRRIPGQGKLGVYQWIGSPWQIDGDALLVFTDSNLKIYNATFRRDLVGRAGQDYKEEILQRKSRKPGETPVARQVIMTSGARLPYYAVLHVPIDPYQRAEEFKEYQVEMLAKLEKGLGRASEMKFRRVVVCIDGLRSNHMPWEQAESTAIALAKLYMRMPSMWGSIQELVIVTSTNQDQERKKRILASTRLGDEAGKLPRPRAASEPGIRLIPVPRDEQGGQGLQRMSWQNGWSGPPAQPSTQPEGCTRSPETLTSPARASVQASPRHRDSTNRTQEGDPEEWIPEPKGQDESRRRSYPLRQGAQECNSPGSACMSARQSRQGEEEEETDEPFFRADPEEQDPEGQGEWGSLSSVAGQVTGERKDLRIAQRKGGKKDIEIYNVRNASERVARDVEWGYVETKDKRQAYVPEAGQTDYDIPDSWRGKLEENLKLEVTATLGEWANIIMMPTYPTLVACKELTNNFRIGYVAVAHDAMLRRMKKAAVMYSRKVIREIQKEISTDDDEGPPQPLGRQGPKAELRVKTERATAPFTGQDFQELRKLKLLVRDQRPGENIREYLREVWRLVEGGTADEEAKRLWLSHVTSQPVDRSEPARQSYERLVLEDMDDEDAHIARARAGLERNQTLTQVWHTLKQAIAPARYVRALRAVTANRPGELEFIKMPVGSTTVPQMDAAVQSWDLAQQHWESRRSKERGNQQRTQTNTGYGQQKAPAGTKTEQSKAPTEQGQQSKTAAKKGRRATEVTASEARVTLRNAYWVGEDIYANVDGEPYLVDSGAEVSMTRRSLETKGHLKIMLANGEIDKMPYGIWKGVIWLKGPNNLLTTRDLKRINEPRRGRKSLRRRLDTLQSRAVRLVSGPESGSVKEWYKAVNIPEATEQKLEESDFSPEGKEKLRKIITRATVARFKNDCGDLGSKYVHTIEGGVHPPVRQYPLNPGAVEEMDKIVTELSALDIIREEPNPITNSPIQAVKKPEAAGGGWRPVINFKALNRRTVANRASLINPQGALKTLQVKRFKSCIDLANGFFSLRLAKQSQGKTAFTHKGKAYVWQRLPQGYKNSPNVFQAAVMDVLKDLGVTIYIDDVFLADDTEEEHLQRLRQVVERLTEAGLKLNLKKCQFGQFRVNYLGFQVAADLGLSDGYREKLNQVRPPTSENDLQKILGLCNYVRDHVPNYQKYAKPLYACLKKKGEESEEETPKKWSWTATDQQNLGRLKAVIQDAIRLEPRSLTTRLVAEVRCEDDDAVVKVKNEGGGMVTLWSYTLSSVEKKFPQEEKELAVLARYWGTMKDLAQGQSIKVITQSQVHRYLRKETIESTKATNTRWGRWEDILLDPDLEIGPAQPANRKAQKPPETEEKSYEWILYTDGSRKGQDDTAYWGYILKQDGKEQFRQKGRVSGSAQAGEVTAILEGLLELEKRKVKTARIITDSYYCAQALKEDLTIWEENGYEGAKGKVVAHQDLWKKIAELRLKMCLDVVHQKAHGKEGAHWKGNDEVDRYVQQRRIVFIGREKWEQTPKGRVVPESSVVEVVQAVHEALGHVGTMPTRKELEKQQLWIPVGRVRQVLKDCDVCGRYNAGRRGRRVDGLTIKSTVPWGSVCMDAAGPLGITGKKGEKYLLVLVDSMSGYVLVKAVRRITGSSVVSMLDQVCSVLGVPKELRTDNGTHFRNAQVDQWCQQNGVMRIYSPPYTPQANGVVERTIGLVKNWIGKNANTKEWSTKALELGKALNDRHRSDRPSPSEELNGRPFVSEKVGRGEEEKKAAPGLRIPFEVGQRVWIKARDHPMNTAVKAKYEVSDIVEKILDSNTVLLKKKGIQGVEQLKPVPS</sequence>
<feature type="region of interest" description="Disordered" evidence="3">
    <location>
        <begin position="552"/>
        <end position="717"/>
    </location>
</feature>
<feature type="region of interest" description="Disordered" evidence="3">
    <location>
        <begin position="2089"/>
        <end position="2122"/>
    </location>
</feature>
<dbReference type="InterPro" id="IPR043128">
    <property type="entry name" value="Rev_trsase/Diguanyl_cyclase"/>
</dbReference>
<feature type="compositionally biased region" description="Basic and acidic residues" evidence="3">
    <location>
        <begin position="231"/>
        <end position="249"/>
    </location>
</feature>